<dbReference type="PROSITE" id="PS01232">
    <property type="entry name" value="PNP_UDP_1"/>
    <property type="match status" value="1"/>
</dbReference>
<dbReference type="PANTHER" id="PTHR43691:SF11">
    <property type="entry name" value="FI09636P-RELATED"/>
    <property type="match status" value="1"/>
</dbReference>
<feature type="binding site" evidence="5">
    <location>
        <position position="5"/>
    </location>
    <ligand>
        <name>a purine D-ribonucleoside</name>
        <dbReference type="ChEBI" id="CHEBI:142355"/>
        <note>ligand shared between dimeric partners</note>
    </ligand>
</feature>
<evidence type="ECO:0000259" key="6">
    <source>
        <dbReference type="Pfam" id="PF01048"/>
    </source>
</evidence>
<dbReference type="InterPro" id="IPR018016">
    <property type="entry name" value="Nucleoside_phosphorylase_CS"/>
</dbReference>
<comment type="catalytic activity">
    <reaction evidence="5">
        <text>a purine 2'-deoxy-D-ribonucleoside + phosphate = a purine nucleobase + 2-deoxy-alpha-D-ribose 1-phosphate</text>
        <dbReference type="Rhea" id="RHEA:36431"/>
        <dbReference type="ChEBI" id="CHEBI:26386"/>
        <dbReference type="ChEBI" id="CHEBI:43474"/>
        <dbReference type="ChEBI" id="CHEBI:57259"/>
        <dbReference type="ChEBI" id="CHEBI:142361"/>
        <dbReference type="EC" id="2.4.2.1"/>
    </reaction>
</comment>
<keyword evidence="2 5" id="KW-0328">Glycosyltransferase</keyword>
<dbReference type="Pfam" id="PF01048">
    <property type="entry name" value="PNP_UDP_1"/>
    <property type="match status" value="1"/>
</dbReference>
<feature type="domain" description="Nucleoside phosphorylase" evidence="6">
    <location>
        <begin position="17"/>
        <end position="228"/>
    </location>
</feature>
<protein>
    <recommendedName>
        <fullName evidence="5">Purine nucleoside phosphorylase DeoD-type</fullName>
        <shortName evidence="5">PNP</shortName>
        <ecNumber evidence="5">2.4.2.1</ecNumber>
    </recommendedName>
</protein>
<feature type="binding site" description="in other chain" evidence="5">
    <location>
        <position position="21"/>
    </location>
    <ligand>
        <name>phosphate</name>
        <dbReference type="ChEBI" id="CHEBI:43474"/>
        <note>ligand shared between dimeric partners</note>
    </ligand>
</feature>
<dbReference type="InterPro" id="IPR004402">
    <property type="entry name" value="DeoD-type"/>
</dbReference>
<dbReference type="GO" id="GO:0004850">
    <property type="term" value="F:uridine phosphorylase activity"/>
    <property type="evidence" value="ECO:0007669"/>
    <property type="project" value="UniProtKB-EC"/>
</dbReference>
<dbReference type="HAMAP" id="MF_01627">
    <property type="entry name" value="Pur_nucleosid_phosp"/>
    <property type="match status" value="1"/>
</dbReference>
<evidence type="ECO:0000256" key="3">
    <source>
        <dbReference type="ARBA" id="ARBA00022679"/>
    </source>
</evidence>
<keyword evidence="8" id="KW-1185">Reference proteome</keyword>
<evidence type="ECO:0000256" key="5">
    <source>
        <dbReference type="HAMAP-Rule" id="MF_01627"/>
    </source>
</evidence>
<feature type="binding site" description="in other chain" evidence="5">
    <location>
        <begin position="88"/>
        <end position="91"/>
    </location>
    <ligand>
        <name>phosphate</name>
        <dbReference type="ChEBI" id="CHEBI:43474"/>
        <note>ligand shared between dimeric partners</note>
    </ligand>
</feature>
<dbReference type="EMBL" id="JAAGSC010000043">
    <property type="protein sequence ID" value="NDY96607.1"/>
    <property type="molecule type" value="Genomic_DNA"/>
</dbReference>
<dbReference type="InterPro" id="IPR000845">
    <property type="entry name" value="Nucleoside_phosphorylase_d"/>
</dbReference>
<dbReference type="AlphaFoldDB" id="A0A845UYX2"/>
<accession>A0A845UYX2</accession>
<feature type="binding site" description="in other chain" evidence="5">
    <location>
        <position position="25"/>
    </location>
    <ligand>
        <name>phosphate</name>
        <dbReference type="ChEBI" id="CHEBI:43474"/>
        <note>ligand shared between dimeric partners</note>
    </ligand>
</feature>
<comment type="subunit">
    <text evidence="5">Homohexamer; trimer of homodimers.</text>
</comment>
<reference evidence="7 8" key="1">
    <citation type="submission" date="2020-02" db="EMBL/GenBank/DDBJ databases">
        <authorList>
            <person name="Zhang X.-Y."/>
        </authorList>
    </citation>
    <scope>NUCLEOTIDE SEQUENCE [LARGE SCALE GENOMIC DNA]</scope>
    <source>
        <strain evidence="7 8">C33</strain>
    </source>
</reference>
<dbReference type="GO" id="GO:0006152">
    <property type="term" value="P:purine nucleoside catabolic process"/>
    <property type="evidence" value="ECO:0007669"/>
    <property type="project" value="TreeGrafter"/>
</dbReference>
<evidence type="ECO:0000256" key="4">
    <source>
        <dbReference type="ARBA" id="ARBA00048447"/>
    </source>
</evidence>
<dbReference type="EC" id="2.4.2.1" evidence="5"/>
<dbReference type="Gene3D" id="3.40.50.1580">
    <property type="entry name" value="Nucleoside phosphorylase domain"/>
    <property type="match status" value="1"/>
</dbReference>
<evidence type="ECO:0000313" key="8">
    <source>
        <dbReference type="Proteomes" id="UP000484885"/>
    </source>
</evidence>
<feature type="binding site" description="in other chain" evidence="5">
    <location>
        <begin position="180"/>
        <end position="182"/>
    </location>
    <ligand>
        <name>a purine D-ribonucleoside</name>
        <dbReference type="ChEBI" id="CHEBI:142355"/>
        <note>ligand shared between dimeric partners</note>
    </ligand>
</feature>
<feature type="binding site" evidence="5">
    <location>
        <position position="44"/>
    </location>
    <ligand>
        <name>phosphate</name>
        <dbReference type="ChEBI" id="CHEBI:43474"/>
        <note>ligand shared between dimeric partners</note>
    </ligand>
</feature>
<evidence type="ECO:0000313" key="7">
    <source>
        <dbReference type="EMBL" id="NDY96607.1"/>
    </source>
</evidence>
<name>A0A845UYX2_9GAMM</name>
<dbReference type="InterPro" id="IPR035994">
    <property type="entry name" value="Nucleoside_phosphorylase_sf"/>
</dbReference>
<comment type="function">
    <text evidence="5">Catalyzes the reversible phosphorolytic breakdown of the N-glycosidic bond in the beta-(deoxy)ribonucleoside molecules, with the formation of the corresponding free purine bases and pentose-1-phosphate.</text>
</comment>
<evidence type="ECO:0000256" key="1">
    <source>
        <dbReference type="ARBA" id="ARBA00010456"/>
    </source>
</evidence>
<dbReference type="PANTHER" id="PTHR43691">
    <property type="entry name" value="URIDINE PHOSPHORYLASE"/>
    <property type="match status" value="1"/>
</dbReference>
<dbReference type="CDD" id="cd09006">
    <property type="entry name" value="PNP_EcPNPI-like"/>
    <property type="match status" value="1"/>
</dbReference>
<comment type="similarity">
    <text evidence="1 5">Belongs to the PNP/UDP phosphorylase family.</text>
</comment>
<dbReference type="GO" id="GO:0005829">
    <property type="term" value="C:cytosol"/>
    <property type="evidence" value="ECO:0007669"/>
    <property type="project" value="TreeGrafter"/>
</dbReference>
<comment type="caution">
    <text evidence="5">Lacks conserved residue(s) required for the propagation of feature annotation.</text>
</comment>
<comment type="caution">
    <text evidence="7">The sequence shown here is derived from an EMBL/GenBank/DDBJ whole genome shotgun (WGS) entry which is preliminary data.</text>
</comment>
<comment type="catalytic activity">
    <reaction evidence="5">
        <text>a purine D-ribonucleoside + phosphate = a purine nucleobase + alpha-D-ribose 1-phosphate</text>
        <dbReference type="Rhea" id="RHEA:19805"/>
        <dbReference type="ChEBI" id="CHEBI:26386"/>
        <dbReference type="ChEBI" id="CHEBI:43474"/>
        <dbReference type="ChEBI" id="CHEBI:57720"/>
        <dbReference type="ChEBI" id="CHEBI:142355"/>
        <dbReference type="EC" id="2.4.2.1"/>
    </reaction>
</comment>
<proteinExistence type="inferred from homology"/>
<dbReference type="NCBIfam" id="TIGR00107">
    <property type="entry name" value="deoD"/>
    <property type="match status" value="1"/>
</dbReference>
<dbReference type="Proteomes" id="UP000484885">
    <property type="component" value="Unassembled WGS sequence"/>
</dbReference>
<organism evidence="7 8">
    <name type="scientific">Wenzhouxiangella limi</name>
    <dbReference type="NCBI Taxonomy" id="2707351"/>
    <lineage>
        <taxon>Bacteria</taxon>
        <taxon>Pseudomonadati</taxon>
        <taxon>Pseudomonadota</taxon>
        <taxon>Gammaproteobacteria</taxon>
        <taxon>Chromatiales</taxon>
        <taxon>Wenzhouxiangellaceae</taxon>
        <taxon>Wenzhouxiangella</taxon>
    </lineage>
</organism>
<comment type="catalytic activity">
    <reaction evidence="4">
        <text>uridine + phosphate = alpha-D-ribose 1-phosphate + uracil</text>
        <dbReference type="Rhea" id="RHEA:24388"/>
        <dbReference type="ChEBI" id="CHEBI:16704"/>
        <dbReference type="ChEBI" id="CHEBI:17568"/>
        <dbReference type="ChEBI" id="CHEBI:43474"/>
        <dbReference type="ChEBI" id="CHEBI:57720"/>
        <dbReference type="EC" id="2.4.2.3"/>
    </reaction>
</comment>
<dbReference type="NCBIfam" id="NF004489">
    <property type="entry name" value="PRK05819.1"/>
    <property type="match status" value="1"/>
</dbReference>
<dbReference type="GO" id="GO:0004731">
    <property type="term" value="F:purine-nucleoside phosphorylase activity"/>
    <property type="evidence" value="ECO:0007669"/>
    <property type="project" value="UniProtKB-UniRule"/>
</dbReference>
<dbReference type="RefSeq" id="WP_164211993.1">
    <property type="nucleotide sequence ID" value="NZ_JAAGSC010000043.1"/>
</dbReference>
<sequence length="241" mass="25731">MATLHIEAAPGEIAESILLPGDPLRARAIAERFLDKPVQFNRVRNMLGFTGNWKGHRISVMGSGMGIPSISIYAHELISQYGVKKLVRVGSCGAVADGASLRDVVIGLGASTDSGVNRSRFLGHDLAAIADFELARHADAAARARGIPVQVGNLFSGDLFYAPDAAYIDLLRRYRFVGVEMEAAGLYGVATELGARALTICTVANHIITGETLTSADSQQSFHQMVEIALDALARDEADHD</sequence>
<dbReference type="SUPFAM" id="SSF53167">
    <property type="entry name" value="Purine and uridine phosphorylases"/>
    <property type="match status" value="1"/>
</dbReference>
<gene>
    <name evidence="5 7" type="primary">deoD</name>
    <name evidence="7" type="ORF">G3I74_12790</name>
</gene>
<keyword evidence="3 5" id="KW-0808">Transferase</keyword>
<evidence type="ECO:0000256" key="2">
    <source>
        <dbReference type="ARBA" id="ARBA00022676"/>
    </source>
</evidence>